<keyword evidence="4" id="KW-1185">Reference proteome</keyword>
<sequence length="130" mass="13982">MGGVAVSGATQQPWVPKPRLGDSAVPPATVEVQVGGTAFLPCPAASSGHDSPVWIRRKDYHILTGGKANYITDQRFQVLFNHANQDWSLQIKFVTMTDNGTYECQVGPRRRSGHPLGLVSVHLMSVGGVT</sequence>
<dbReference type="PANTHER" id="PTHR23279">
    <property type="entry name" value="DEFECTIVE PROBOSCIS EXTENSION RESPONSE DPR -RELATED"/>
    <property type="match status" value="1"/>
</dbReference>
<evidence type="ECO:0000313" key="3">
    <source>
        <dbReference type="EMBL" id="KAF0292129.1"/>
    </source>
</evidence>
<organism evidence="3 4">
    <name type="scientific">Amphibalanus amphitrite</name>
    <name type="common">Striped barnacle</name>
    <name type="synonym">Balanus amphitrite</name>
    <dbReference type="NCBI Taxonomy" id="1232801"/>
    <lineage>
        <taxon>Eukaryota</taxon>
        <taxon>Metazoa</taxon>
        <taxon>Ecdysozoa</taxon>
        <taxon>Arthropoda</taxon>
        <taxon>Crustacea</taxon>
        <taxon>Multicrustacea</taxon>
        <taxon>Cirripedia</taxon>
        <taxon>Thoracica</taxon>
        <taxon>Thoracicalcarea</taxon>
        <taxon>Balanomorpha</taxon>
        <taxon>Balanoidea</taxon>
        <taxon>Balanidae</taxon>
        <taxon>Amphibalaninae</taxon>
        <taxon>Amphibalanus</taxon>
    </lineage>
</organism>
<evidence type="ECO:0000259" key="2">
    <source>
        <dbReference type="PROSITE" id="PS50835"/>
    </source>
</evidence>
<dbReference type="InterPro" id="IPR013106">
    <property type="entry name" value="Ig_V-set"/>
</dbReference>
<protein>
    <recommendedName>
        <fullName evidence="2">Ig-like domain-containing protein</fullName>
    </recommendedName>
</protein>
<proteinExistence type="predicted"/>
<dbReference type="GO" id="GO:0050808">
    <property type="term" value="P:synapse organization"/>
    <property type="evidence" value="ECO:0007669"/>
    <property type="project" value="TreeGrafter"/>
</dbReference>
<dbReference type="PROSITE" id="PS50835">
    <property type="entry name" value="IG_LIKE"/>
    <property type="match status" value="1"/>
</dbReference>
<dbReference type="InterPro" id="IPR003599">
    <property type="entry name" value="Ig_sub"/>
</dbReference>
<dbReference type="InterPro" id="IPR007110">
    <property type="entry name" value="Ig-like_dom"/>
</dbReference>
<dbReference type="PANTHER" id="PTHR23279:SF45">
    <property type="entry name" value="DEFECTIVE PROBOSCIS EXTENSION RESPONSE 12, ISOFORM C"/>
    <property type="match status" value="1"/>
</dbReference>
<dbReference type="Gene3D" id="2.60.40.10">
    <property type="entry name" value="Immunoglobulins"/>
    <property type="match status" value="1"/>
</dbReference>
<evidence type="ECO:0000256" key="1">
    <source>
        <dbReference type="SAM" id="MobiDB-lite"/>
    </source>
</evidence>
<gene>
    <name evidence="3" type="ORF">FJT64_009829</name>
</gene>
<dbReference type="InterPro" id="IPR036179">
    <property type="entry name" value="Ig-like_dom_sf"/>
</dbReference>
<feature type="region of interest" description="Disordered" evidence="1">
    <location>
        <begin position="1"/>
        <end position="22"/>
    </location>
</feature>
<dbReference type="AlphaFoldDB" id="A0A6A4VG48"/>
<feature type="domain" description="Ig-like" evidence="2">
    <location>
        <begin position="18"/>
        <end position="106"/>
    </location>
</feature>
<name>A0A6A4VG48_AMPAM</name>
<dbReference type="Proteomes" id="UP000440578">
    <property type="component" value="Unassembled WGS sequence"/>
</dbReference>
<evidence type="ECO:0000313" key="4">
    <source>
        <dbReference type="Proteomes" id="UP000440578"/>
    </source>
</evidence>
<accession>A0A6A4VG48</accession>
<reference evidence="3 4" key="1">
    <citation type="submission" date="2019-07" db="EMBL/GenBank/DDBJ databases">
        <title>Draft genome assembly of a fouling barnacle, Amphibalanus amphitrite (Darwin, 1854): The first reference genome for Thecostraca.</title>
        <authorList>
            <person name="Kim W."/>
        </authorList>
    </citation>
    <scope>NUCLEOTIDE SEQUENCE [LARGE SCALE GENOMIC DNA]</scope>
    <source>
        <strain evidence="3">SNU_AA5</strain>
        <tissue evidence="3">Soma without cirri and trophi</tissue>
    </source>
</reference>
<dbReference type="Pfam" id="PF07686">
    <property type="entry name" value="V-set"/>
    <property type="match status" value="1"/>
</dbReference>
<dbReference type="OrthoDB" id="10031887at2759"/>
<dbReference type="InterPro" id="IPR037448">
    <property type="entry name" value="Zig-8"/>
</dbReference>
<dbReference type="SUPFAM" id="SSF48726">
    <property type="entry name" value="Immunoglobulin"/>
    <property type="match status" value="1"/>
</dbReference>
<dbReference type="GO" id="GO:0032589">
    <property type="term" value="C:neuron projection membrane"/>
    <property type="evidence" value="ECO:0007669"/>
    <property type="project" value="TreeGrafter"/>
</dbReference>
<comment type="caution">
    <text evidence="3">The sequence shown here is derived from an EMBL/GenBank/DDBJ whole genome shotgun (WGS) entry which is preliminary data.</text>
</comment>
<dbReference type="SMART" id="SM00409">
    <property type="entry name" value="IG"/>
    <property type="match status" value="1"/>
</dbReference>
<dbReference type="EMBL" id="VIIS01001835">
    <property type="protein sequence ID" value="KAF0292129.1"/>
    <property type="molecule type" value="Genomic_DNA"/>
</dbReference>
<dbReference type="InterPro" id="IPR013783">
    <property type="entry name" value="Ig-like_fold"/>
</dbReference>